<accession>A0AAV4QGM9</accession>
<protein>
    <submittedName>
        <fullName evidence="1">Uncharacterized protein</fullName>
    </submittedName>
</protein>
<gene>
    <name evidence="1" type="ORF">CEXT_470261</name>
</gene>
<dbReference type="EMBL" id="BPLR01006258">
    <property type="protein sequence ID" value="GIY08494.1"/>
    <property type="molecule type" value="Genomic_DNA"/>
</dbReference>
<comment type="caution">
    <text evidence="1">The sequence shown here is derived from an EMBL/GenBank/DDBJ whole genome shotgun (WGS) entry which is preliminary data.</text>
</comment>
<dbReference type="Proteomes" id="UP001054945">
    <property type="component" value="Unassembled WGS sequence"/>
</dbReference>
<name>A0AAV4QGM9_CAEEX</name>
<dbReference type="AlphaFoldDB" id="A0AAV4QGM9"/>
<reference evidence="1 2" key="1">
    <citation type="submission" date="2021-06" db="EMBL/GenBank/DDBJ databases">
        <title>Caerostris extrusa draft genome.</title>
        <authorList>
            <person name="Kono N."/>
            <person name="Arakawa K."/>
        </authorList>
    </citation>
    <scope>NUCLEOTIDE SEQUENCE [LARGE SCALE GENOMIC DNA]</scope>
</reference>
<keyword evidence="2" id="KW-1185">Reference proteome</keyword>
<evidence type="ECO:0000313" key="1">
    <source>
        <dbReference type="EMBL" id="GIY08494.1"/>
    </source>
</evidence>
<evidence type="ECO:0000313" key="2">
    <source>
        <dbReference type="Proteomes" id="UP001054945"/>
    </source>
</evidence>
<sequence>MPSPYDRGFYSVIGSSYTIPHPSSAAVSEKRDNPAKRDLIVGIGFTVRGSMHKTNESNPRIFGPIIFM</sequence>
<proteinExistence type="predicted"/>
<organism evidence="1 2">
    <name type="scientific">Caerostris extrusa</name>
    <name type="common">Bark spider</name>
    <name type="synonym">Caerostris bankana</name>
    <dbReference type="NCBI Taxonomy" id="172846"/>
    <lineage>
        <taxon>Eukaryota</taxon>
        <taxon>Metazoa</taxon>
        <taxon>Ecdysozoa</taxon>
        <taxon>Arthropoda</taxon>
        <taxon>Chelicerata</taxon>
        <taxon>Arachnida</taxon>
        <taxon>Araneae</taxon>
        <taxon>Araneomorphae</taxon>
        <taxon>Entelegynae</taxon>
        <taxon>Araneoidea</taxon>
        <taxon>Araneidae</taxon>
        <taxon>Caerostris</taxon>
    </lineage>
</organism>